<dbReference type="RefSeq" id="WP_023790108.1">
    <property type="nucleotide sequence ID" value="NC_022998.1"/>
</dbReference>
<evidence type="ECO:0000256" key="4">
    <source>
        <dbReference type="ARBA" id="ARBA00012707"/>
    </source>
</evidence>
<dbReference type="STRING" id="1276258.SAPIS_v1c08870"/>
<dbReference type="InterPro" id="IPR042112">
    <property type="entry name" value="P_AcTrfase_dom2"/>
</dbReference>
<sequence>MYSISDLNVLIKKNKNKKTIVFPEGTETEIVQVANKIIEEELANVILLYDNKNEIPSTLNSKIKTYIVGEVDKSMVNLLMEIRKGKITEEEALNLVTKRNYFGALLVKLGEADCMVCGLSYTTADTLRPTLQIIKTSDSYSIASSVLILSKDEEQIIFTDCALNVDPSPRQLAEISVMAANFAKDMNVKDVQVSLLSYSTNSSGSGQMVEKVKEAVNILNEKTNNDFIFDGEMQFDSAYVKKVRDKKYSCSKITKEKPDVMVFPDLNSGNIGYKIAQRMGGYKASGPFILGLNKPVNDLSRGATFQDIYETSIVTLFQALQRNGEIN</sequence>
<comment type="similarity">
    <text evidence="3">Belongs to the phosphate acetyltransferase and butyryltransferase family.</text>
</comment>
<comment type="catalytic activity">
    <reaction evidence="1">
        <text>acetyl-CoA + phosphate = acetyl phosphate + CoA</text>
        <dbReference type="Rhea" id="RHEA:19521"/>
        <dbReference type="ChEBI" id="CHEBI:22191"/>
        <dbReference type="ChEBI" id="CHEBI:43474"/>
        <dbReference type="ChEBI" id="CHEBI:57287"/>
        <dbReference type="ChEBI" id="CHEBI:57288"/>
        <dbReference type="EC" id="2.3.1.8"/>
    </reaction>
</comment>
<dbReference type="Pfam" id="PF01515">
    <property type="entry name" value="PTA_PTB"/>
    <property type="match status" value="1"/>
</dbReference>
<protein>
    <recommendedName>
        <fullName evidence="5">Phosphate acetyltransferase</fullName>
        <ecNumber evidence="4">2.3.1.8</ecNumber>
    </recommendedName>
    <alternativeName>
        <fullName evidence="8">Phosphotransacetylase</fullName>
    </alternativeName>
</protein>
<dbReference type="EMBL" id="CP006682">
    <property type="protein sequence ID" value="AHB36732.1"/>
    <property type="molecule type" value="Genomic_DNA"/>
</dbReference>
<evidence type="ECO:0000259" key="9">
    <source>
        <dbReference type="Pfam" id="PF01515"/>
    </source>
</evidence>
<dbReference type="eggNOG" id="COG0280">
    <property type="taxonomic scope" value="Bacteria"/>
</dbReference>
<evidence type="ECO:0000256" key="7">
    <source>
        <dbReference type="ARBA" id="ARBA00023315"/>
    </source>
</evidence>
<keyword evidence="11" id="KW-1185">Reference proteome</keyword>
<dbReference type="NCBIfam" id="TIGR00651">
    <property type="entry name" value="pta"/>
    <property type="match status" value="1"/>
</dbReference>
<organism evidence="10 11">
    <name type="scientific">Spiroplasma apis B31</name>
    <dbReference type="NCBI Taxonomy" id="1276258"/>
    <lineage>
        <taxon>Bacteria</taxon>
        <taxon>Bacillati</taxon>
        <taxon>Mycoplasmatota</taxon>
        <taxon>Mollicutes</taxon>
        <taxon>Entomoplasmatales</taxon>
        <taxon>Spiroplasmataceae</taxon>
        <taxon>Spiroplasma</taxon>
    </lineage>
</organism>
<gene>
    <name evidence="10" type="primary">eutD</name>
    <name evidence="10" type="ORF">SAPIS_v1c08870</name>
</gene>
<evidence type="ECO:0000256" key="1">
    <source>
        <dbReference type="ARBA" id="ARBA00000705"/>
    </source>
</evidence>
<evidence type="ECO:0000256" key="6">
    <source>
        <dbReference type="ARBA" id="ARBA00022679"/>
    </source>
</evidence>
<name>V5RJ48_SPIAP</name>
<dbReference type="Proteomes" id="UP000018550">
    <property type="component" value="Chromosome"/>
</dbReference>
<dbReference type="OrthoDB" id="9805787at2"/>
<dbReference type="InterPro" id="IPR002505">
    <property type="entry name" value="PTA_PTB"/>
</dbReference>
<accession>V5RJ48</accession>
<evidence type="ECO:0000256" key="2">
    <source>
        <dbReference type="ARBA" id="ARBA00004989"/>
    </source>
</evidence>
<dbReference type="InterPro" id="IPR012147">
    <property type="entry name" value="P_Ac_Bu_trans"/>
</dbReference>
<dbReference type="PATRIC" id="fig|1276258.3.peg.909"/>
<dbReference type="GO" id="GO:0008959">
    <property type="term" value="F:phosphate acetyltransferase activity"/>
    <property type="evidence" value="ECO:0007669"/>
    <property type="project" value="UniProtKB-EC"/>
</dbReference>
<dbReference type="SUPFAM" id="SSF53659">
    <property type="entry name" value="Isocitrate/Isopropylmalate dehydrogenase-like"/>
    <property type="match status" value="1"/>
</dbReference>
<evidence type="ECO:0000313" key="10">
    <source>
        <dbReference type="EMBL" id="AHB36732.1"/>
    </source>
</evidence>
<dbReference type="InterPro" id="IPR050500">
    <property type="entry name" value="Phos_Acetyltrans/Butyryltrans"/>
</dbReference>
<reference evidence="10 11" key="1">
    <citation type="journal article" date="2014" name="Genome Announc.">
        <title>Complete Genome Sequence of Spiroplasma apis B31T (ATCC 33834), a Bacterium Associated with May Disease of Honeybees (Apis mellifera).</title>
        <authorList>
            <person name="Ku C."/>
            <person name="Lo W.S."/>
            <person name="Chen L.L."/>
            <person name="Kuo C.H."/>
        </authorList>
    </citation>
    <scope>NUCLEOTIDE SEQUENCE [LARGE SCALE GENOMIC DNA]</scope>
    <source>
        <strain evidence="10">B31</strain>
    </source>
</reference>
<dbReference type="InterPro" id="IPR004614">
    <property type="entry name" value="P_AcTrfase"/>
</dbReference>
<dbReference type="PANTHER" id="PTHR43356">
    <property type="entry name" value="PHOSPHATE ACETYLTRANSFERASE"/>
    <property type="match status" value="1"/>
</dbReference>
<evidence type="ECO:0000256" key="3">
    <source>
        <dbReference type="ARBA" id="ARBA00005656"/>
    </source>
</evidence>
<comment type="pathway">
    <text evidence="2">Metabolic intermediate biosynthesis; acetyl-CoA biosynthesis; acetyl-CoA from acetate: step 2/2.</text>
</comment>
<dbReference type="Gene3D" id="3.40.50.10950">
    <property type="match status" value="1"/>
</dbReference>
<dbReference type="PANTHER" id="PTHR43356:SF3">
    <property type="entry name" value="PHOSPHATE ACETYLTRANSFERASE"/>
    <property type="match status" value="1"/>
</dbReference>
<evidence type="ECO:0000256" key="8">
    <source>
        <dbReference type="ARBA" id="ARBA00031108"/>
    </source>
</evidence>
<dbReference type="PIRSF" id="PIRSF000428">
    <property type="entry name" value="P_Ac_trans"/>
    <property type="match status" value="1"/>
</dbReference>
<dbReference type="InterPro" id="IPR042113">
    <property type="entry name" value="P_AcTrfase_dom1"/>
</dbReference>
<dbReference type="HOGENOM" id="CLU_019723_0_1_14"/>
<feature type="domain" description="Phosphate acetyl/butaryl transferase" evidence="9">
    <location>
        <begin position="11"/>
        <end position="315"/>
    </location>
</feature>
<evidence type="ECO:0000256" key="5">
    <source>
        <dbReference type="ARBA" id="ARBA00021528"/>
    </source>
</evidence>
<keyword evidence="7" id="KW-0012">Acyltransferase</keyword>
<dbReference type="EC" id="2.3.1.8" evidence="4"/>
<keyword evidence="6" id="KW-0808">Transferase</keyword>
<dbReference type="Gene3D" id="3.40.50.10750">
    <property type="entry name" value="Isocitrate/Isopropylmalate dehydrogenase-like"/>
    <property type="match status" value="1"/>
</dbReference>
<evidence type="ECO:0000313" key="11">
    <source>
        <dbReference type="Proteomes" id="UP000018550"/>
    </source>
</evidence>
<proteinExistence type="inferred from homology"/>
<dbReference type="KEGG" id="sapi:SAPIS_v1c08870"/>
<dbReference type="AlphaFoldDB" id="V5RJ48"/>
<dbReference type="NCBIfam" id="NF007233">
    <property type="entry name" value="PRK09653.1"/>
    <property type="match status" value="1"/>
</dbReference>